<feature type="transmembrane region" description="Helical" evidence="1">
    <location>
        <begin position="220"/>
        <end position="239"/>
    </location>
</feature>
<reference evidence="2" key="1">
    <citation type="submission" date="2018-10" db="EMBL/GenBank/DDBJ databases">
        <title>Hidden diversity of soil giant viruses.</title>
        <authorList>
            <person name="Schulz F."/>
            <person name="Alteio L."/>
            <person name="Goudeau D."/>
            <person name="Ryan E.M."/>
            <person name="Malmstrom R.R."/>
            <person name="Blanchard J."/>
            <person name="Woyke T."/>
        </authorList>
    </citation>
    <scope>NUCLEOTIDE SEQUENCE</scope>
    <source>
        <strain evidence="2">HYV1</strain>
    </source>
</reference>
<sequence length="242" mass="27098">MYKLVGGNLIKCMARALVIAGALGCGLLAFAGARKIRDGHDTVKYSKCEAKKIVRETKLYDNMSEIPNGFKGIIGLTIPKMTRPVGFVTIRKQDVYDGRWDVVGERMLQIGIPNFNYEHMVEGIDKVEPYLGKGFTETGTGVKIQKILENEFKINHNCTQSDDNANWNIIYHTFQERVLFFGGEKRHDAFNVDRIGIGPERIAGEMVKNIGNMGRKEKKLGYVACGIGLCGVLCCRYLLKKI</sequence>
<evidence type="ECO:0000256" key="1">
    <source>
        <dbReference type="SAM" id="Phobius"/>
    </source>
</evidence>
<proteinExistence type="predicted"/>
<evidence type="ECO:0000313" key="2">
    <source>
        <dbReference type="EMBL" id="AYV83458.1"/>
    </source>
</evidence>
<protein>
    <submittedName>
        <fullName evidence="2">Uncharacterized protein</fullName>
    </submittedName>
</protein>
<gene>
    <name evidence="2" type="ORF">Hyperionvirus7_29</name>
</gene>
<accession>A0A3G5A8B8</accession>
<organism evidence="2">
    <name type="scientific">Hyperionvirus sp</name>
    <dbReference type="NCBI Taxonomy" id="2487770"/>
    <lineage>
        <taxon>Viruses</taxon>
        <taxon>Varidnaviria</taxon>
        <taxon>Bamfordvirae</taxon>
        <taxon>Nucleocytoviricota</taxon>
        <taxon>Megaviricetes</taxon>
        <taxon>Imitervirales</taxon>
        <taxon>Mimiviridae</taxon>
        <taxon>Klosneuvirinae</taxon>
    </lineage>
</organism>
<name>A0A3G5A8B8_9VIRU</name>
<keyword evidence="1" id="KW-0812">Transmembrane</keyword>
<keyword evidence="1" id="KW-1133">Transmembrane helix</keyword>
<keyword evidence="1" id="KW-0472">Membrane</keyword>
<dbReference type="EMBL" id="MK072389">
    <property type="protein sequence ID" value="AYV83458.1"/>
    <property type="molecule type" value="Genomic_DNA"/>
</dbReference>